<feature type="domain" description="Ras-GEF" evidence="4">
    <location>
        <begin position="450"/>
        <end position="681"/>
    </location>
</feature>
<dbReference type="Pfam" id="PF00617">
    <property type="entry name" value="RasGEF"/>
    <property type="match status" value="1"/>
</dbReference>
<organism evidence="6 7">
    <name type="scientific">Anaeramoeba ignava</name>
    <name type="common">Anaerobic marine amoeba</name>
    <dbReference type="NCBI Taxonomy" id="1746090"/>
    <lineage>
        <taxon>Eukaryota</taxon>
        <taxon>Metamonada</taxon>
        <taxon>Anaeramoebidae</taxon>
        <taxon>Anaeramoeba</taxon>
    </lineage>
</organism>
<name>A0A9Q0REC8_ANAIG</name>
<evidence type="ECO:0000259" key="4">
    <source>
        <dbReference type="PROSITE" id="PS50009"/>
    </source>
</evidence>
<dbReference type="EMBL" id="JAPDFW010000059">
    <property type="protein sequence ID" value="KAJ5076989.1"/>
    <property type="molecule type" value="Genomic_DNA"/>
</dbReference>
<dbReference type="GO" id="GO:0005085">
    <property type="term" value="F:guanyl-nucleotide exchange factor activity"/>
    <property type="evidence" value="ECO:0007669"/>
    <property type="project" value="UniProtKB-KW"/>
</dbReference>
<dbReference type="PROSITE" id="PS50009">
    <property type="entry name" value="RASGEF_CAT"/>
    <property type="match status" value="1"/>
</dbReference>
<feature type="compositionally biased region" description="Polar residues" evidence="3">
    <location>
        <begin position="222"/>
        <end position="231"/>
    </location>
</feature>
<evidence type="ECO:0000313" key="7">
    <source>
        <dbReference type="Proteomes" id="UP001149090"/>
    </source>
</evidence>
<dbReference type="PANTHER" id="PTHR23113:SF366">
    <property type="entry name" value="RAS GUANINE NUCLEOTIDE EXCHANGE FACTOR R"/>
    <property type="match status" value="1"/>
</dbReference>
<dbReference type="InterPro" id="IPR006594">
    <property type="entry name" value="LisH"/>
</dbReference>
<reference evidence="6" key="1">
    <citation type="submission" date="2022-10" db="EMBL/GenBank/DDBJ databases">
        <title>Novel sulphate-reducing endosymbionts in the free-living metamonad Anaeramoeba.</title>
        <authorList>
            <person name="Jerlstrom-Hultqvist J."/>
            <person name="Cepicka I."/>
            <person name="Gallot-Lavallee L."/>
            <person name="Salas-Leiva D."/>
            <person name="Curtis B.A."/>
            <person name="Zahonova K."/>
            <person name="Pipaliya S."/>
            <person name="Dacks J."/>
            <person name="Roger A.J."/>
        </authorList>
    </citation>
    <scope>NUCLEOTIDE SEQUENCE</scope>
    <source>
        <strain evidence="6">BMAN</strain>
    </source>
</reference>
<sequence length="694" mass="81720">MTSPQKKFTNPNLSTISRPKNPQIVQLPPKLPPKPQPELFRNSRSNIHFQHFNQKQFRKRPEQKSFKNFNKPIRKEIVMPEKPPVDYEKNPHLLLNNDEQEDRSFWFAKLMENNPEIRNLHERVYPIERAFTFTKTYDLGFNDLFEKITDDDIYQIILQHLSCLGFRKTKETLEKEANIKFEDKHFKESYLLSILRKSVKEIDKVFDIALEEREVAIPRTSNVESDLQNEQENQRKEKTKIIDENADRSQELIQYLVDLGYEDEEEDIEDDIPIWKEPPNSDQNILFMEGPKKEIKAATLNKLVEKLTSEQSDGVKTDTFLMTFPSFTTPKRLFYKLVQRFHVPRAKSLNEEEYLQMKKTIQLKVVNVITKWVEKYFSNFNSQLVQEIKDFIDETLENEDRKLAEKLRAVITKKIGGIGSKKIVYEPPNIPDPIVPKNIFSPTLSIFDVDEEEIARQMTLIDFQLYTKIEPTELLNQSWNKSKYKHKAPNVLAFIQRFNDVSLWVATSVVRQDSLKSRMGVIVKFIKIAYHCKTLHNFNTTMGIYAGLNSTPIYRLKTTWESIKERRIVDMYLEIEEEMSAKSSYKNYRDSLKKVNPPCIPYLGIHLTDLTFIEEGNPDYIGKLIHFAKKKLIYEAIVEIQQYQQKGYDLQPVYQIQQLLLNLKMISEQELYAKSLEIEPRNFVIPSGPSQHND</sequence>
<dbReference type="InterPro" id="IPR023578">
    <property type="entry name" value="Ras_GEF_dom_sf"/>
</dbReference>
<feature type="region of interest" description="Disordered" evidence="3">
    <location>
        <begin position="1"/>
        <end position="38"/>
    </location>
</feature>
<dbReference type="SMART" id="SM00229">
    <property type="entry name" value="RasGEFN"/>
    <property type="match status" value="1"/>
</dbReference>
<dbReference type="GO" id="GO:0005886">
    <property type="term" value="C:plasma membrane"/>
    <property type="evidence" value="ECO:0007669"/>
    <property type="project" value="TreeGrafter"/>
</dbReference>
<evidence type="ECO:0000256" key="2">
    <source>
        <dbReference type="PROSITE-ProRule" id="PRU00168"/>
    </source>
</evidence>
<comment type="caution">
    <text evidence="6">The sequence shown here is derived from an EMBL/GenBank/DDBJ whole genome shotgun (WGS) entry which is preliminary data.</text>
</comment>
<dbReference type="CDD" id="cd06224">
    <property type="entry name" value="REM"/>
    <property type="match status" value="1"/>
</dbReference>
<dbReference type="InterPro" id="IPR001895">
    <property type="entry name" value="RASGEF_cat_dom"/>
</dbReference>
<feature type="compositionally biased region" description="Basic and acidic residues" evidence="3">
    <location>
        <begin position="232"/>
        <end position="243"/>
    </location>
</feature>
<accession>A0A9Q0REC8</accession>
<dbReference type="Gene3D" id="1.10.840.10">
    <property type="entry name" value="Ras guanine-nucleotide exchange factors catalytic domain"/>
    <property type="match status" value="1"/>
</dbReference>
<dbReference type="PROSITE" id="PS50212">
    <property type="entry name" value="RASGEF_NTER"/>
    <property type="match status" value="1"/>
</dbReference>
<protein>
    <submittedName>
        <fullName evidence="6">Ras guanine nucleotide exchange factor i-related</fullName>
    </submittedName>
</protein>
<dbReference type="CDD" id="cd00155">
    <property type="entry name" value="RasGEF"/>
    <property type="match status" value="1"/>
</dbReference>
<dbReference type="AlphaFoldDB" id="A0A9Q0REC8"/>
<dbReference type="PANTHER" id="PTHR23113">
    <property type="entry name" value="GUANINE NUCLEOTIDE EXCHANGE FACTOR"/>
    <property type="match status" value="1"/>
</dbReference>
<keyword evidence="7" id="KW-1185">Reference proteome</keyword>
<feature type="compositionally biased region" description="Polar residues" evidence="3">
    <location>
        <begin position="1"/>
        <end position="24"/>
    </location>
</feature>
<dbReference type="Pfam" id="PF00618">
    <property type="entry name" value="RasGEF_N"/>
    <property type="match status" value="1"/>
</dbReference>
<dbReference type="Gene3D" id="1.20.870.10">
    <property type="entry name" value="Son of sevenless (SoS) protein Chain: S domain 1"/>
    <property type="match status" value="1"/>
</dbReference>
<proteinExistence type="predicted"/>
<feature type="domain" description="N-terminal Ras-GEF" evidence="5">
    <location>
        <begin position="291"/>
        <end position="415"/>
    </location>
</feature>
<dbReference type="OrthoDB" id="546434at2759"/>
<evidence type="ECO:0000259" key="5">
    <source>
        <dbReference type="PROSITE" id="PS50212"/>
    </source>
</evidence>
<evidence type="ECO:0000256" key="3">
    <source>
        <dbReference type="SAM" id="MobiDB-lite"/>
    </source>
</evidence>
<dbReference type="SMART" id="SM00147">
    <property type="entry name" value="RasGEF"/>
    <property type="match status" value="1"/>
</dbReference>
<gene>
    <name evidence="6" type="ORF">M0811_00309</name>
</gene>
<dbReference type="GO" id="GO:0007265">
    <property type="term" value="P:Ras protein signal transduction"/>
    <property type="evidence" value="ECO:0007669"/>
    <property type="project" value="TreeGrafter"/>
</dbReference>
<dbReference type="InterPro" id="IPR036964">
    <property type="entry name" value="RASGEF_cat_dom_sf"/>
</dbReference>
<dbReference type="PROSITE" id="PS50896">
    <property type="entry name" value="LISH"/>
    <property type="match status" value="1"/>
</dbReference>
<evidence type="ECO:0000313" key="6">
    <source>
        <dbReference type="EMBL" id="KAJ5076989.1"/>
    </source>
</evidence>
<feature type="region of interest" description="Disordered" evidence="3">
    <location>
        <begin position="222"/>
        <end position="243"/>
    </location>
</feature>
<dbReference type="SUPFAM" id="SSF48366">
    <property type="entry name" value="Ras GEF"/>
    <property type="match status" value="1"/>
</dbReference>
<dbReference type="InterPro" id="IPR008937">
    <property type="entry name" value="Ras-like_GEF"/>
</dbReference>
<keyword evidence="1 2" id="KW-0344">Guanine-nucleotide releasing factor</keyword>
<evidence type="ECO:0000256" key="1">
    <source>
        <dbReference type="ARBA" id="ARBA00022658"/>
    </source>
</evidence>
<dbReference type="Proteomes" id="UP001149090">
    <property type="component" value="Unassembled WGS sequence"/>
</dbReference>
<dbReference type="InterPro" id="IPR000651">
    <property type="entry name" value="Ras-like_Gua-exchang_fac_N"/>
</dbReference>